<dbReference type="Proteomes" id="UP000282515">
    <property type="component" value="Unassembled WGS sequence"/>
</dbReference>
<comment type="caution">
    <text evidence="1">The sequence shown here is derived from an EMBL/GenBank/DDBJ whole genome shotgun (WGS) entry which is preliminary data.</text>
</comment>
<accession>A0A3L8PK25</accession>
<evidence type="ECO:0000313" key="1">
    <source>
        <dbReference type="EMBL" id="RLV54948.1"/>
    </source>
</evidence>
<dbReference type="OrthoDB" id="9892236at2"/>
<dbReference type="EMBL" id="RDBF01000012">
    <property type="protein sequence ID" value="RLV54948.1"/>
    <property type="molecule type" value="Genomic_DNA"/>
</dbReference>
<dbReference type="AlphaFoldDB" id="A0A3L8PK25"/>
<protein>
    <submittedName>
        <fullName evidence="1">Uncharacterized protein</fullName>
    </submittedName>
</protein>
<proteinExistence type="predicted"/>
<organism evidence="1 2">
    <name type="scientific">Aeromicrobium phragmitis</name>
    <dbReference type="NCBI Taxonomy" id="2478914"/>
    <lineage>
        <taxon>Bacteria</taxon>
        <taxon>Bacillati</taxon>
        <taxon>Actinomycetota</taxon>
        <taxon>Actinomycetes</taxon>
        <taxon>Propionibacteriales</taxon>
        <taxon>Nocardioidaceae</taxon>
        <taxon>Aeromicrobium</taxon>
    </lineage>
</organism>
<dbReference type="RefSeq" id="WP_121795224.1">
    <property type="nucleotide sequence ID" value="NZ_RDBF01000012.1"/>
</dbReference>
<reference evidence="1 2" key="1">
    <citation type="submission" date="2018-10" db="EMBL/GenBank/DDBJ databases">
        <title>Aeromicrobium sp. 9W16Y-2 whole genome shotgun sequence.</title>
        <authorList>
            <person name="Li F."/>
        </authorList>
    </citation>
    <scope>NUCLEOTIDE SEQUENCE [LARGE SCALE GENOMIC DNA]</scope>
    <source>
        <strain evidence="1 2">9W16Y-2</strain>
    </source>
</reference>
<gene>
    <name evidence="1" type="ORF">D9V41_14110</name>
</gene>
<sequence length="89" mass="9603">MSVDIIPPVLSMQLGATRVAQAHQEVARGIAALRASIVSDTEFSARDRSRCDNDTRRILSALEQLEQALDAAAMTQPLFADSQPRSAHG</sequence>
<name>A0A3L8PK25_9ACTN</name>
<keyword evidence="2" id="KW-1185">Reference proteome</keyword>
<evidence type="ECO:0000313" key="2">
    <source>
        <dbReference type="Proteomes" id="UP000282515"/>
    </source>
</evidence>